<dbReference type="STRING" id="1715691.TA5113_01996"/>
<evidence type="ECO:0000256" key="3">
    <source>
        <dbReference type="ARBA" id="ARBA00023163"/>
    </source>
</evidence>
<dbReference type="SUPFAM" id="SSF47413">
    <property type="entry name" value="lambda repressor-like DNA-binding domains"/>
    <property type="match status" value="1"/>
</dbReference>
<protein>
    <submittedName>
        <fullName evidence="5">Gluconate utilization system GNT-I transcriptional repressor</fullName>
    </submittedName>
</protein>
<evidence type="ECO:0000256" key="2">
    <source>
        <dbReference type="ARBA" id="ARBA00023125"/>
    </source>
</evidence>
<dbReference type="CDD" id="cd01575">
    <property type="entry name" value="PBP1_GntR"/>
    <property type="match status" value="1"/>
</dbReference>
<dbReference type="Pfam" id="PF00356">
    <property type="entry name" value="LacI"/>
    <property type="match status" value="1"/>
</dbReference>
<sequence length="332" mass="35393">MVNSDRPTMHDVAAAAGVSQMTVSRVLRGDGYFSQDVKKRVADAAAKLGYIHNRLASVQRGMKNPMIGVVLPTLKNHVFTDVLAGINDTLSSLNMRPVFGVSEYSATAEETLVRDMLSWQPSGLILSGLEHTEGLKRAVVQSGARVAEIMDADGTPISASFGVSQETAGADMARHFLARGHLRVAYLGSQGGDDLRAAKRFSAFRDTLLAGDGEIIYERISKAPSSMTLGRDLAATCLQKAEGCDAIYCANDDLAAGALMHCITNEVSVPGDIALAGFNDLPFLAALPQQITTTHTPLYEMGVRAAKYVALDSPDDPPKEALKTRLVIGQTT</sequence>
<dbReference type="SMART" id="SM00354">
    <property type="entry name" value="HTH_LACI"/>
    <property type="match status" value="1"/>
</dbReference>
<dbReference type="InterPro" id="IPR000843">
    <property type="entry name" value="HTH_LacI"/>
</dbReference>
<dbReference type="AlphaFoldDB" id="A0A0P1IRJ2"/>
<dbReference type="Pfam" id="PF13377">
    <property type="entry name" value="Peripla_BP_3"/>
    <property type="match status" value="1"/>
</dbReference>
<dbReference type="PANTHER" id="PTHR30146:SF33">
    <property type="entry name" value="TRANSCRIPTIONAL REGULATOR"/>
    <property type="match status" value="1"/>
</dbReference>
<dbReference type="RefSeq" id="WP_058316704.1">
    <property type="nucleotide sequence ID" value="NZ_CYTO01000020.1"/>
</dbReference>
<keyword evidence="3" id="KW-0804">Transcription</keyword>
<accession>A0A0P1IRJ2</accession>
<dbReference type="OrthoDB" id="7170131at2"/>
<evidence type="ECO:0000256" key="1">
    <source>
        <dbReference type="ARBA" id="ARBA00023015"/>
    </source>
</evidence>
<evidence type="ECO:0000313" key="5">
    <source>
        <dbReference type="EMBL" id="CUK26222.1"/>
    </source>
</evidence>
<keyword evidence="1" id="KW-0805">Transcription regulation</keyword>
<dbReference type="InterPro" id="IPR010982">
    <property type="entry name" value="Lambda_DNA-bd_dom_sf"/>
</dbReference>
<dbReference type="GO" id="GO:0003700">
    <property type="term" value="F:DNA-binding transcription factor activity"/>
    <property type="evidence" value="ECO:0007669"/>
    <property type="project" value="TreeGrafter"/>
</dbReference>
<dbReference type="CDD" id="cd01392">
    <property type="entry name" value="HTH_LacI"/>
    <property type="match status" value="1"/>
</dbReference>
<dbReference type="Gene3D" id="3.40.50.2300">
    <property type="match status" value="2"/>
</dbReference>
<dbReference type="PROSITE" id="PS50932">
    <property type="entry name" value="HTH_LACI_2"/>
    <property type="match status" value="1"/>
</dbReference>
<dbReference type="EMBL" id="CYUE01000020">
    <property type="protein sequence ID" value="CUK26222.1"/>
    <property type="molecule type" value="Genomic_DNA"/>
</dbReference>
<dbReference type="GO" id="GO:0000976">
    <property type="term" value="F:transcription cis-regulatory region binding"/>
    <property type="evidence" value="ECO:0007669"/>
    <property type="project" value="TreeGrafter"/>
</dbReference>
<dbReference type="Gene3D" id="1.10.260.40">
    <property type="entry name" value="lambda repressor-like DNA-binding domains"/>
    <property type="match status" value="1"/>
</dbReference>
<keyword evidence="6" id="KW-1185">Reference proteome</keyword>
<name>A0A0P1IRJ2_9RHOB</name>
<dbReference type="PANTHER" id="PTHR30146">
    <property type="entry name" value="LACI-RELATED TRANSCRIPTIONAL REPRESSOR"/>
    <property type="match status" value="1"/>
</dbReference>
<proteinExistence type="predicted"/>
<evidence type="ECO:0000313" key="6">
    <source>
        <dbReference type="Proteomes" id="UP000051184"/>
    </source>
</evidence>
<dbReference type="InterPro" id="IPR028082">
    <property type="entry name" value="Peripla_BP_I"/>
</dbReference>
<reference evidence="6" key="1">
    <citation type="submission" date="2015-09" db="EMBL/GenBank/DDBJ databases">
        <authorList>
            <person name="Rodrigo-Torres Lidia"/>
            <person name="Arahal R.David."/>
        </authorList>
    </citation>
    <scope>NUCLEOTIDE SEQUENCE [LARGE SCALE GENOMIC DNA]</scope>
    <source>
        <strain evidence="6">CECT 5114</strain>
    </source>
</reference>
<dbReference type="InterPro" id="IPR046335">
    <property type="entry name" value="LacI/GalR-like_sensor"/>
</dbReference>
<organism evidence="5 6">
    <name type="scientific">Cognatishimia activa</name>
    <dbReference type="NCBI Taxonomy" id="1715691"/>
    <lineage>
        <taxon>Bacteria</taxon>
        <taxon>Pseudomonadati</taxon>
        <taxon>Pseudomonadota</taxon>
        <taxon>Alphaproteobacteria</taxon>
        <taxon>Rhodobacterales</taxon>
        <taxon>Paracoccaceae</taxon>
        <taxon>Cognatishimia</taxon>
    </lineage>
</organism>
<evidence type="ECO:0000259" key="4">
    <source>
        <dbReference type="PROSITE" id="PS50932"/>
    </source>
</evidence>
<dbReference type="SUPFAM" id="SSF53822">
    <property type="entry name" value="Periplasmic binding protein-like I"/>
    <property type="match status" value="1"/>
</dbReference>
<dbReference type="PROSITE" id="PS00356">
    <property type="entry name" value="HTH_LACI_1"/>
    <property type="match status" value="1"/>
</dbReference>
<feature type="domain" description="HTH lacI-type" evidence="4">
    <location>
        <begin position="7"/>
        <end position="61"/>
    </location>
</feature>
<dbReference type="Proteomes" id="UP000051184">
    <property type="component" value="Unassembled WGS sequence"/>
</dbReference>
<keyword evidence="2" id="KW-0238">DNA-binding</keyword>
<gene>
    <name evidence="5" type="primary">gntR_4</name>
    <name evidence="5" type="ORF">TA5114_02029</name>
</gene>